<comment type="similarity">
    <text evidence="4">Belongs to the class I-like SAM-binding methyltransferase superfamily. Cation-independent O-methyltransferase family. COMT subfamily.</text>
</comment>
<reference evidence="9" key="2">
    <citation type="submission" date="2022-03" db="EMBL/GenBank/DDBJ databases">
        <title>Draft title - Genomic analysis of global carrot germplasm unveils the trajectory of domestication and the origin of high carotenoid orange carrot.</title>
        <authorList>
            <person name="Iorizzo M."/>
            <person name="Ellison S."/>
            <person name="Senalik D."/>
            <person name="Macko-Podgorni A."/>
            <person name="Grzebelus D."/>
            <person name="Bostan H."/>
            <person name="Rolling W."/>
            <person name="Curaba J."/>
            <person name="Simon P."/>
        </authorList>
    </citation>
    <scope>NUCLEOTIDE SEQUENCE</scope>
    <source>
        <tissue evidence="9">Leaf</tissue>
    </source>
</reference>
<dbReference type="Gene3D" id="3.40.50.150">
    <property type="entry name" value="Vaccinia Virus protein VP39"/>
    <property type="match status" value="1"/>
</dbReference>
<evidence type="ECO:0000313" key="8">
    <source>
        <dbReference type="EMBL" id="KZM87334.1"/>
    </source>
</evidence>
<feature type="domain" description="O-methyltransferase dimerisation" evidence="7">
    <location>
        <begin position="25"/>
        <end position="105"/>
    </location>
</feature>
<evidence type="ECO:0000313" key="9">
    <source>
        <dbReference type="EMBL" id="WOH08260.1"/>
    </source>
</evidence>
<feature type="domain" description="O-methyltransferase C-terminal" evidence="6">
    <location>
        <begin position="132"/>
        <end position="348"/>
    </location>
</feature>
<evidence type="ECO:0000256" key="1">
    <source>
        <dbReference type="ARBA" id="ARBA00022603"/>
    </source>
</evidence>
<dbReference type="STRING" id="79200.A0A164TC31"/>
<dbReference type="FunFam" id="3.40.50.150:FF:000057">
    <property type="entry name" value="O-methyltransferase ZRP4"/>
    <property type="match status" value="1"/>
</dbReference>
<dbReference type="AlphaFoldDB" id="A0A164TC31"/>
<keyword evidence="2" id="KW-0808">Transferase</keyword>
<protein>
    <recommendedName>
        <fullName evidence="11">O-methyltransferase domain-containing protein</fullName>
    </recommendedName>
</protein>
<dbReference type="Proteomes" id="UP000077755">
    <property type="component" value="Chromosome 7"/>
</dbReference>
<gene>
    <name evidence="8" type="ORF">DCAR_024468</name>
    <name evidence="9" type="ORF">DCAR_0727698</name>
</gene>
<dbReference type="GO" id="GO:0008171">
    <property type="term" value="F:O-methyltransferase activity"/>
    <property type="evidence" value="ECO:0007669"/>
    <property type="project" value="InterPro"/>
</dbReference>
<feature type="active site" description="Proton acceptor" evidence="5">
    <location>
        <position position="266"/>
    </location>
</feature>
<dbReference type="OrthoDB" id="2410195at2759"/>
<dbReference type="InterPro" id="IPR016461">
    <property type="entry name" value="COMT-like"/>
</dbReference>
<dbReference type="SUPFAM" id="SSF53335">
    <property type="entry name" value="S-adenosyl-L-methionine-dependent methyltransferases"/>
    <property type="match status" value="1"/>
</dbReference>
<dbReference type="OMA" id="NAYMDLT"/>
<dbReference type="SUPFAM" id="SSF46785">
    <property type="entry name" value="Winged helix' DNA-binding domain"/>
    <property type="match status" value="1"/>
</dbReference>
<dbReference type="InterPro" id="IPR012967">
    <property type="entry name" value="COMT_dimerisation"/>
</dbReference>
<dbReference type="Gramene" id="KZM87334">
    <property type="protein sequence ID" value="KZM87334"/>
    <property type="gene ID" value="DCAR_024468"/>
</dbReference>
<dbReference type="PROSITE" id="PS51683">
    <property type="entry name" value="SAM_OMT_II"/>
    <property type="match status" value="1"/>
</dbReference>
<accession>A0A164TC31</accession>
<evidence type="ECO:0000259" key="7">
    <source>
        <dbReference type="Pfam" id="PF08100"/>
    </source>
</evidence>
<dbReference type="Pfam" id="PF00891">
    <property type="entry name" value="Methyltransf_2"/>
    <property type="match status" value="1"/>
</dbReference>
<keyword evidence="10" id="KW-1185">Reference proteome</keyword>
<evidence type="ECO:0000313" key="10">
    <source>
        <dbReference type="Proteomes" id="UP000077755"/>
    </source>
</evidence>
<dbReference type="EMBL" id="LNRQ01000007">
    <property type="protein sequence ID" value="KZM87334.1"/>
    <property type="molecule type" value="Genomic_DNA"/>
</dbReference>
<dbReference type="InterPro" id="IPR029063">
    <property type="entry name" value="SAM-dependent_MTases_sf"/>
</dbReference>
<evidence type="ECO:0000256" key="3">
    <source>
        <dbReference type="ARBA" id="ARBA00022691"/>
    </source>
</evidence>
<dbReference type="PANTHER" id="PTHR11746">
    <property type="entry name" value="O-METHYLTRANSFERASE"/>
    <property type="match status" value="1"/>
</dbReference>
<dbReference type="EMBL" id="CP093349">
    <property type="protein sequence ID" value="WOH08260.1"/>
    <property type="molecule type" value="Genomic_DNA"/>
</dbReference>
<keyword evidence="3" id="KW-0949">S-adenosyl-L-methionine</keyword>
<dbReference type="Pfam" id="PF08100">
    <property type="entry name" value="Dimerisation"/>
    <property type="match status" value="1"/>
</dbReference>
<evidence type="ECO:0000256" key="5">
    <source>
        <dbReference type="PIRSR" id="PIRSR005739-1"/>
    </source>
</evidence>
<sequence>MELPNQENEMSKMLNGQVHILNQSLKFINSMSLKCALHLNIPEIIKNHCAPMTLTELITALGINKSKANCLFRLMRILINSGYFISQKISENEQGYVVAPSASFHSTKDASLIRIDVSLVAPVLQPAFVKPWDYLTKWFLNEEFCDMTPFEMAFQMSYWEYLRKEENAGRHFNESVAIDARLIGGVMIKECREIFEEIESVVDVGGGTGTASMIIANAFPNLRCINFDLEHVVDGLTSSENLVHVAGDMFQAVPPANVALLKWILHDWNDEECVKILKRCKEAVESSKEKGGRVMIIETVVNPDEKQKQVDEETRETQLLLDMLMMVLVGGKERDEKEWGQLFADAGFTRYKITPIFGFRSLIQLYP</sequence>
<dbReference type="GO" id="GO:0032259">
    <property type="term" value="P:methylation"/>
    <property type="evidence" value="ECO:0007669"/>
    <property type="project" value="UniProtKB-KW"/>
</dbReference>
<dbReference type="InterPro" id="IPR036390">
    <property type="entry name" value="WH_DNA-bd_sf"/>
</dbReference>
<reference evidence="8" key="1">
    <citation type="journal article" date="2016" name="Nat. Genet.">
        <title>A high-quality carrot genome assembly provides new insights into carotenoid accumulation and asterid genome evolution.</title>
        <authorList>
            <person name="Iorizzo M."/>
            <person name="Ellison S."/>
            <person name="Senalik D."/>
            <person name="Zeng P."/>
            <person name="Satapoomin P."/>
            <person name="Huang J."/>
            <person name="Bowman M."/>
            <person name="Iovene M."/>
            <person name="Sanseverino W."/>
            <person name="Cavagnaro P."/>
            <person name="Yildiz M."/>
            <person name="Macko-Podgorni A."/>
            <person name="Moranska E."/>
            <person name="Grzebelus E."/>
            <person name="Grzebelus D."/>
            <person name="Ashrafi H."/>
            <person name="Zheng Z."/>
            <person name="Cheng S."/>
            <person name="Spooner D."/>
            <person name="Van Deynze A."/>
            <person name="Simon P."/>
        </authorList>
    </citation>
    <scope>NUCLEOTIDE SEQUENCE [LARGE SCALE GENOMIC DNA]</scope>
    <source>
        <tissue evidence="8">Leaf</tissue>
    </source>
</reference>
<keyword evidence="1" id="KW-0489">Methyltransferase</keyword>
<dbReference type="InterPro" id="IPR001077">
    <property type="entry name" value="COMT_C"/>
</dbReference>
<name>A0A164TC31_DAUCS</name>
<proteinExistence type="inferred from homology"/>
<organism evidence="8">
    <name type="scientific">Daucus carota subsp. sativus</name>
    <name type="common">Carrot</name>
    <dbReference type="NCBI Taxonomy" id="79200"/>
    <lineage>
        <taxon>Eukaryota</taxon>
        <taxon>Viridiplantae</taxon>
        <taxon>Streptophyta</taxon>
        <taxon>Embryophyta</taxon>
        <taxon>Tracheophyta</taxon>
        <taxon>Spermatophyta</taxon>
        <taxon>Magnoliopsida</taxon>
        <taxon>eudicotyledons</taxon>
        <taxon>Gunneridae</taxon>
        <taxon>Pentapetalae</taxon>
        <taxon>asterids</taxon>
        <taxon>campanulids</taxon>
        <taxon>Apiales</taxon>
        <taxon>Apiaceae</taxon>
        <taxon>Apioideae</taxon>
        <taxon>Scandiceae</taxon>
        <taxon>Daucinae</taxon>
        <taxon>Daucus</taxon>
        <taxon>Daucus sect. Daucus</taxon>
    </lineage>
</organism>
<evidence type="ECO:0000256" key="2">
    <source>
        <dbReference type="ARBA" id="ARBA00022679"/>
    </source>
</evidence>
<dbReference type="KEGG" id="dcr:108194686"/>
<dbReference type="Gene3D" id="1.10.10.10">
    <property type="entry name" value="Winged helix-like DNA-binding domain superfamily/Winged helix DNA-binding domain"/>
    <property type="match status" value="1"/>
</dbReference>
<dbReference type="InterPro" id="IPR036388">
    <property type="entry name" value="WH-like_DNA-bd_sf"/>
</dbReference>
<evidence type="ECO:0008006" key="11">
    <source>
        <dbReference type="Google" id="ProtNLM"/>
    </source>
</evidence>
<evidence type="ECO:0000259" key="6">
    <source>
        <dbReference type="Pfam" id="PF00891"/>
    </source>
</evidence>
<evidence type="ECO:0000256" key="4">
    <source>
        <dbReference type="ARBA" id="ARBA00034481"/>
    </source>
</evidence>
<dbReference type="PIRSF" id="PIRSF005739">
    <property type="entry name" value="O-mtase"/>
    <property type="match status" value="1"/>
</dbReference>
<dbReference type="GO" id="GO:0046983">
    <property type="term" value="F:protein dimerization activity"/>
    <property type="evidence" value="ECO:0007669"/>
    <property type="project" value="InterPro"/>
</dbReference>